<dbReference type="InterPro" id="IPR016024">
    <property type="entry name" value="ARM-type_fold"/>
</dbReference>
<dbReference type="InterPro" id="IPR011989">
    <property type="entry name" value="ARM-like"/>
</dbReference>
<evidence type="ECO:0000313" key="2">
    <source>
        <dbReference type="EMBL" id="VDN10505.1"/>
    </source>
</evidence>
<gene>
    <name evidence="2" type="ORF">DILT_LOCUS6336</name>
</gene>
<dbReference type="Proteomes" id="UP000281553">
    <property type="component" value="Unassembled WGS sequence"/>
</dbReference>
<proteinExistence type="predicted"/>
<dbReference type="Gene3D" id="1.25.10.10">
    <property type="entry name" value="Leucine-rich Repeat Variant"/>
    <property type="match status" value="1"/>
</dbReference>
<keyword evidence="3" id="KW-1185">Reference proteome</keyword>
<organism evidence="2 3">
    <name type="scientific">Dibothriocephalus latus</name>
    <name type="common">Fish tapeworm</name>
    <name type="synonym">Diphyllobothrium latum</name>
    <dbReference type="NCBI Taxonomy" id="60516"/>
    <lineage>
        <taxon>Eukaryota</taxon>
        <taxon>Metazoa</taxon>
        <taxon>Spiralia</taxon>
        <taxon>Lophotrochozoa</taxon>
        <taxon>Platyhelminthes</taxon>
        <taxon>Cestoda</taxon>
        <taxon>Eucestoda</taxon>
        <taxon>Diphyllobothriidea</taxon>
        <taxon>Diphyllobothriidae</taxon>
        <taxon>Dibothriocephalus</taxon>
    </lineage>
</organism>
<dbReference type="AlphaFoldDB" id="A0A3P7KZB7"/>
<evidence type="ECO:0000256" key="1">
    <source>
        <dbReference type="SAM" id="MobiDB-lite"/>
    </source>
</evidence>
<feature type="compositionally biased region" description="Basic and acidic residues" evidence="1">
    <location>
        <begin position="322"/>
        <end position="332"/>
    </location>
</feature>
<sequence length="516" mass="56258">MEFMRIHVDCQPSDPPQVLLKLNSSIWDEQHRAIVCLLQATETSDYEDELANAWLQNWTDAQIQSLLQSLAVAVTNLRSQVSRAAIHLVRNLSHRLSNKPLETESFRLIPALLSRIGGDSSTAFIRTEAHDCLFVLIGRINPLCAVGCLNTAVNSGHGRSSMGRNAIAAALAAVLPSLVGLEGWQQPGGGPIESIRTTTDLRGKRKEYFDRLLKNVAIFLADGNQETRIFLSMVGEVGFIALSCRFYLQREVNGEVCLIDNIEEHADIGANPRLSSKARKLDPLQTSSVLNRSTSCPRPAPASFVPNFSNTAPVDNPVSSTVRKDDPGKRNANDVPATADDLFTSGVNAAQKAEFDGERFPPGLLALLFFHEDAEGFTAVMDILANHLACPYPGVASLAREACEMIRKILGPEALVKPLLHGQHLQEDPDKRAILIEELSDVTADLNTPSVLLDQYLVPEVLQLTSVAARYATSERLQSAMQSFVRCVYNQAGDTLLQAAKAADATEPLETTLECA</sequence>
<dbReference type="OrthoDB" id="63891at2759"/>
<protein>
    <submittedName>
        <fullName evidence="2">Uncharacterized protein</fullName>
    </submittedName>
</protein>
<name>A0A3P7KZB7_DIBLA</name>
<accession>A0A3P7KZB7</accession>
<feature type="compositionally biased region" description="Polar residues" evidence="1">
    <location>
        <begin position="307"/>
        <end position="321"/>
    </location>
</feature>
<dbReference type="EMBL" id="UYRU01049293">
    <property type="protein sequence ID" value="VDN10505.1"/>
    <property type="molecule type" value="Genomic_DNA"/>
</dbReference>
<feature type="region of interest" description="Disordered" evidence="1">
    <location>
        <begin position="307"/>
        <end position="338"/>
    </location>
</feature>
<dbReference type="SUPFAM" id="SSF48371">
    <property type="entry name" value="ARM repeat"/>
    <property type="match status" value="1"/>
</dbReference>
<reference evidence="2 3" key="1">
    <citation type="submission" date="2018-11" db="EMBL/GenBank/DDBJ databases">
        <authorList>
            <consortium name="Pathogen Informatics"/>
        </authorList>
    </citation>
    <scope>NUCLEOTIDE SEQUENCE [LARGE SCALE GENOMIC DNA]</scope>
</reference>
<evidence type="ECO:0000313" key="3">
    <source>
        <dbReference type="Proteomes" id="UP000281553"/>
    </source>
</evidence>